<dbReference type="AlphaFoldDB" id="A0AAV8ZPB9"/>
<dbReference type="EMBL" id="JANEYF010001109">
    <property type="protein sequence ID" value="KAJ8965982.1"/>
    <property type="molecule type" value="Genomic_DNA"/>
</dbReference>
<sequence>MLDFIESSPKPVSAEVRSKLNNYVCAFEEGVIKICCPSEPIELDKKEELEVPLPPPDITNHKNLNLLVEDCGLIDIGDKIINGVNAGIPDGPKFKCGGTIINERYILTAAHCLAGTPYPL</sequence>
<dbReference type="GO" id="GO:0004252">
    <property type="term" value="F:serine-type endopeptidase activity"/>
    <property type="evidence" value="ECO:0007669"/>
    <property type="project" value="InterPro"/>
</dbReference>
<dbReference type="Gene3D" id="2.40.10.120">
    <property type="match status" value="1"/>
</dbReference>
<feature type="domain" description="Peptidase S1" evidence="1">
    <location>
        <begin position="93"/>
        <end position="115"/>
    </location>
</feature>
<evidence type="ECO:0000313" key="2">
    <source>
        <dbReference type="EMBL" id="KAJ8965982.1"/>
    </source>
</evidence>
<evidence type="ECO:0000259" key="1">
    <source>
        <dbReference type="Pfam" id="PF00089"/>
    </source>
</evidence>
<reference evidence="2" key="1">
    <citation type="journal article" date="2023" name="Insect Mol. Biol.">
        <title>Genome sequencing provides insights into the evolution of gene families encoding plant cell wall-degrading enzymes in longhorned beetles.</title>
        <authorList>
            <person name="Shin N.R."/>
            <person name="Okamura Y."/>
            <person name="Kirsch R."/>
            <person name="Pauchet Y."/>
        </authorList>
    </citation>
    <scope>NUCLEOTIDE SEQUENCE</scope>
    <source>
        <strain evidence="2">RBIC_L_NR</strain>
    </source>
</reference>
<dbReference type="InterPro" id="IPR009003">
    <property type="entry name" value="Peptidase_S1_PA"/>
</dbReference>
<comment type="caution">
    <text evidence="2">The sequence shown here is derived from an EMBL/GenBank/DDBJ whole genome shotgun (WGS) entry which is preliminary data.</text>
</comment>
<dbReference type="GO" id="GO:0006508">
    <property type="term" value="P:proteolysis"/>
    <property type="evidence" value="ECO:0007669"/>
    <property type="project" value="InterPro"/>
</dbReference>
<accession>A0AAV8ZPB9</accession>
<proteinExistence type="predicted"/>
<name>A0AAV8ZPB9_9CUCU</name>
<evidence type="ECO:0000313" key="3">
    <source>
        <dbReference type="Proteomes" id="UP001162156"/>
    </source>
</evidence>
<organism evidence="2 3">
    <name type="scientific">Rhamnusium bicolor</name>
    <dbReference type="NCBI Taxonomy" id="1586634"/>
    <lineage>
        <taxon>Eukaryota</taxon>
        <taxon>Metazoa</taxon>
        <taxon>Ecdysozoa</taxon>
        <taxon>Arthropoda</taxon>
        <taxon>Hexapoda</taxon>
        <taxon>Insecta</taxon>
        <taxon>Pterygota</taxon>
        <taxon>Neoptera</taxon>
        <taxon>Endopterygota</taxon>
        <taxon>Coleoptera</taxon>
        <taxon>Polyphaga</taxon>
        <taxon>Cucujiformia</taxon>
        <taxon>Chrysomeloidea</taxon>
        <taxon>Cerambycidae</taxon>
        <taxon>Lepturinae</taxon>
        <taxon>Rhagiini</taxon>
        <taxon>Rhamnusium</taxon>
    </lineage>
</organism>
<dbReference type="SUPFAM" id="SSF50494">
    <property type="entry name" value="Trypsin-like serine proteases"/>
    <property type="match status" value="1"/>
</dbReference>
<dbReference type="InterPro" id="IPR001254">
    <property type="entry name" value="Trypsin_dom"/>
</dbReference>
<keyword evidence="3" id="KW-1185">Reference proteome</keyword>
<protein>
    <recommendedName>
        <fullName evidence="1">Peptidase S1 domain-containing protein</fullName>
    </recommendedName>
</protein>
<gene>
    <name evidence="2" type="ORF">NQ314_003810</name>
</gene>
<dbReference type="Proteomes" id="UP001162156">
    <property type="component" value="Unassembled WGS sequence"/>
</dbReference>
<dbReference type="Pfam" id="PF00089">
    <property type="entry name" value="Trypsin"/>
    <property type="match status" value="1"/>
</dbReference>